<keyword evidence="1" id="KW-0479">Metal-binding</keyword>
<protein>
    <recommendedName>
        <fullName evidence="5">MYND-type domain-containing protein</fullName>
    </recommendedName>
</protein>
<dbReference type="SUPFAM" id="SSF144232">
    <property type="entry name" value="HIT/MYND zinc finger-like"/>
    <property type="match status" value="1"/>
</dbReference>
<evidence type="ECO:0000256" key="1">
    <source>
        <dbReference type="ARBA" id="ARBA00022723"/>
    </source>
</evidence>
<dbReference type="Pfam" id="PF01753">
    <property type="entry name" value="zf-MYND"/>
    <property type="match status" value="1"/>
</dbReference>
<keyword evidence="3" id="KW-0862">Zinc</keyword>
<organism evidence="6 7">
    <name type="scientific">Coprinellus micaceus</name>
    <name type="common">Glistening ink-cap mushroom</name>
    <name type="synonym">Coprinus micaceus</name>
    <dbReference type="NCBI Taxonomy" id="71717"/>
    <lineage>
        <taxon>Eukaryota</taxon>
        <taxon>Fungi</taxon>
        <taxon>Dikarya</taxon>
        <taxon>Basidiomycota</taxon>
        <taxon>Agaricomycotina</taxon>
        <taxon>Agaricomycetes</taxon>
        <taxon>Agaricomycetidae</taxon>
        <taxon>Agaricales</taxon>
        <taxon>Agaricineae</taxon>
        <taxon>Psathyrellaceae</taxon>
        <taxon>Coprinellus</taxon>
    </lineage>
</organism>
<evidence type="ECO:0000313" key="7">
    <source>
        <dbReference type="Proteomes" id="UP000298030"/>
    </source>
</evidence>
<comment type="caution">
    <text evidence="6">The sequence shown here is derived from an EMBL/GenBank/DDBJ whole genome shotgun (WGS) entry which is preliminary data.</text>
</comment>
<gene>
    <name evidence="6" type="ORF">FA13DRAFT_1818005</name>
</gene>
<evidence type="ECO:0000313" key="6">
    <source>
        <dbReference type="EMBL" id="TEB24285.1"/>
    </source>
</evidence>
<keyword evidence="2 4" id="KW-0863">Zinc-finger</keyword>
<sequence length="734" mass="82856">MSSTLSPPDSMEVDTQMTFKEALEGAQQQSLHHLQQLIPHVAQNYGNQPERILNAIIANLSVPTNIEGFEATEVQLGTALSAILCLKEVIQLYRIRPSEFTNPSILVLGDVAALYPFWILRLLGVPASPTSPKLALRLVNPQLGLPFYAGTVSFLQSLFKVPTISYQAFPSHLKPAMLDVVIALWTSLPNGEPPIYPFRDRGQTNPGVDSMDPSTELVCGFVEKETQAMAVAVMDGRVCSPKVFAQRTIGRVKALTYLKGLQHLSHLPSTTSETRNIALIMVATMALSRADPRLRRVFVEEGATGAYIKALSTLAERMEDISNGEILPWSVPNNLPQWFFLVNWFIDRTDQVLRQATSSPVAILREVESVVSNGLIRTLAVAKRHRPHERKAKWDEIWDELSMHAFYLEVLPGLYKEVTDHLEPTLPGILANRVYDTDPSIRSQRPGWEESINPRNIGLSVDIDYLKMMSQFVEKKHRVKLCDNLDHHSRLGIYEESKTQEEHICSRCHSVVYCSPQCQQEDWRAFHRKECIPMAKDYTDAKKADQVYSYDNRTFQTSLVRYAWESLIPNRDRRAGAIRYSEGRDGVVLTDLYRPVATGTVRPSDYLGSVLQGVPAHLRPRFPEYFKIFVDTNGSYTGADPTRVRAQNRRLLARSFCFGDKDVNLLLLLHRVSYVVFEGNETEVFNKSTDYKHRGPEARSDFLVQGVISFMSPPSKWSRFKVNAPDANMGGVPH</sequence>
<feature type="domain" description="MYND-type" evidence="5">
    <location>
        <begin position="479"/>
        <end position="531"/>
    </location>
</feature>
<dbReference type="PROSITE" id="PS50865">
    <property type="entry name" value="ZF_MYND_2"/>
    <property type="match status" value="1"/>
</dbReference>
<proteinExistence type="predicted"/>
<evidence type="ECO:0000256" key="2">
    <source>
        <dbReference type="ARBA" id="ARBA00022771"/>
    </source>
</evidence>
<evidence type="ECO:0000259" key="5">
    <source>
        <dbReference type="PROSITE" id="PS50865"/>
    </source>
</evidence>
<keyword evidence="7" id="KW-1185">Reference proteome</keyword>
<dbReference type="OrthoDB" id="2845018at2759"/>
<accession>A0A4Y7SR18</accession>
<dbReference type="Proteomes" id="UP000298030">
    <property type="component" value="Unassembled WGS sequence"/>
</dbReference>
<dbReference type="AlphaFoldDB" id="A0A4Y7SR18"/>
<name>A0A4Y7SR18_COPMI</name>
<evidence type="ECO:0000256" key="4">
    <source>
        <dbReference type="PROSITE-ProRule" id="PRU00134"/>
    </source>
</evidence>
<reference evidence="6 7" key="1">
    <citation type="journal article" date="2019" name="Nat. Ecol. Evol.">
        <title>Megaphylogeny resolves global patterns of mushroom evolution.</title>
        <authorList>
            <person name="Varga T."/>
            <person name="Krizsan K."/>
            <person name="Foldi C."/>
            <person name="Dima B."/>
            <person name="Sanchez-Garcia M."/>
            <person name="Sanchez-Ramirez S."/>
            <person name="Szollosi G.J."/>
            <person name="Szarkandi J.G."/>
            <person name="Papp V."/>
            <person name="Albert L."/>
            <person name="Andreopoulos W."/>
            <person name="Angelini C."/>
            <person name="Antonin V."/>
            <person name="Barry K.W."/>
            <person name="Bougher N.L."/>
            <person name="Buchanan P."/>
            <person name="Buyck B."/>
            <person name="Bense V."/>
            <person name="Catcheside P."/>
            <person name="Chovatia M."/>
            <person name="Cooper J."/>
            <person name="Damon W."/>
            <person name="Desjardin D."/>
            <person name="Finy P."/>
            <person name="Geml J."/>
            <person name="Haridas S."/>
            <person name="Hughes K."/>
            <person name="Justo A."/>
            <person name="Karasinski D."/>
            <person name="Kautmanova I."/>
            <person name="Kiss B."/>
            <person name="Kocsube S."/>
            <person name="Kotiranta H."/>
            <person name="LaButti K.M."/>
            <person name="Lechner B.E."/>
            <person name="Liimatainen K."/>
            <person name="Lipzen A."/>
            <person name="Lukacs Z."/>
            <person name="Mihaltcheva S."/>
            <person name="Morgado L.N."/>
            <person name="Niskanen T."/>
            <person name="Noordeloos M.E."/>
            <person name="Ohm R.A."/>
            <person name="Ortiz-Santana B."/>
            <person name="Ovrebo C."/>
            <person name="Racz N."/>
            <person name="Riley R."/>
            <person name="Savchenko A."/>
            <person name="Shiryaev A."/>
            <person name="Soop K."/>
            <person name="Spirin V."/>
            <person name="Szebenyi C."/>
            <person name="Tomsovsky M."/>
            <person name="Tulloss R.E."/>
            <person name="Uehling J."/>
            <person name="Grigoriev I.V."/>
            <person name="Vagvolgyi C."/>
            <person name="Papp T."/>
            <person name="Martin F.M."/>
            <person name="Miettinen O."/>
            <person name="Hibbett D.S."/>
            <person name="Nagy L.G."/>
        </authorList>
    </citation>
    <scope>NUCLEOTIDE SEQUENCE [LARGE SCALE GENOMIC DNA]</scope>
    <source>
        <strain evidence="6 7">FP101781</strain>
    </source>
</reference>
<dbReference type="EMBL" id="QPFP01000068">
    <property type="protein sequence ID" value="TEB24285.1"/>
    <property type="molecule type" value="Genomic_DNA"/>
</dbReference>
<dbReference type="GO" id="GO:0008270">
    <property type="term" value="F:zinc ion binding"/>
    <property type="evidence" value="ECO:0007669"/>
    <property type="project" value="UniProtKB-KW"/>
</dbReference>
<dbReference type="InterPro" id="IPR002893">
    <property type="entry name" value="Znf_MYND"/>
</dbReference>
<dbReference type="Gene3D" id="6.10.140.2220">
    <property type="match status" value="1"/>
</dbReference>
<evidence type="ECO:0000256" key="3">
    <source>
        <dbReference type="ARBA" id="ARBA00022833"/>
    </source>
</evidence>